<dbReference type="InterPro" id="IPR005069">
    <property type="entry name" value="Nucl-diP-sugar_transferase"/>
</dbReference>
<dbReference type="SUPFAM" id="SSF53448">
    <property type="entry name" value="Nucleotide-diphospho-sugar transferases"/>
    <property type="match status" value="1"/>
</dbReference>
<dbReference type="PANTHER" id="PTHR47032:SF1">
    <property type="entry name" value="UDP-D-XYLOSE:L-FUCOSE ALPHA-1,3-D-XYLOSYLTRANSFERASE-RELATED"/>
    <property type="match status" value="1"/>
</dbReference>
<evidence type="ECO:0000313" key="2">
    <source>
        <dbReference type="EMBL" id="QHT12452.1"/>
    </source>
</evidence>
<dbReference type="PANTHER" id="PTHR47032">
    <property type="entry name" value="UDP-D-XYLOSE:L-FUCOSE ALPHA-1,3-D-XYLOSYLTRANSFERASE-RELATED"/>
    <property type="match status" value="1"/>
</dbReference>
<dbReference type="GO" id="GO:0005794">
    <property type="term" value="C:Golgi apparatus"/>
    <property type="evidence" value="ECO:0007669"/>
    <property type="project" value="TreeGrafter"/>
</dbReference>
<dbReference type="EMBL" id="MN739545">
    <property type="protein sequence ID" value="QHT12452.1"/>
    <property type="molecule type" value="Genomic_DNA"/>
</dbReference>
<dbReference type="AlphaFoldDB" id="A0A6C0D7W7"/>
<name>A0A6C0D7W7_9ZZZZ</name>
<protein>
    <recommendedName>
        <fullName evidence="1">Nucleotide-diphospho-sugar transferase domain-containing protein</fullName>
    </recommendedName>
</protein>
<dbReference type="InterPro" id="IPR029044">
    <property type="entry name" value="Nucleotide-diphossugar_trans"/>
</dbReference>
<dbReference type="InterPro" id="IPR052636">
    <property type="entry name" value="UDP-D-xylose:L-fucose_XylT"/>
</dbReference>
<accession>A0A6C0D7W7</accession>
<organism evidence="2">
    <name type="scientific">viral metagenome</name>
    <dbReference type="NCBI Taxonomy" id="1070528"/>
    <lineage>
        <taxon>unclassified sequences</taxon>
        <taxon>metagenomes</taxon>
        <taxon>organismal metagenomes</taxon>
    </lineage>
</organism>
<feature type="domain" description="Nucleotide-diphospho-sugar transferase" evidence="1">
    <location>
        <begin position="40"/>
        <end position="238"/>
    </location>
</feature>
<dbReference type="GO" id="GO:0016757">
    <property type="term" value="F:glycosyltransferase activity"/>
    <property type="evidence" value="ECO:0007669"/>
    <property type="project" value="TreeGrafter"/>
</dbReference>
<dbReference type="Pfam" id="PF03407">
    <property type="entry name" value="Nucleotid_trans"/>
    <property type="match status" value="1"/>
</dbReference>
<sequence length="250" mass="29626">MNYTPFIKDDFLVWTMTSNGYKYLTLNLYESLKKANVPWKLMIVCADRESHNFFMSMNITAVLYKPSISIPVGTSPSQFGSNTFMTFNKIKLDLLEKLRVEAPESVKYITYMDGDIVVFKDFMPCIKSQMSETNTTILFQNDNLYGEPTTKMNGCTGFFCFKRDFEKSPFNVNDMNLWKELREDQVWVNKKVLEYTIPFDYLERNLFPNGVYLTEQRWKKSEPYLIHYNHLVGNTKISMMKKNKHWYLVY</sequence>
<evidence type="ECO:0000259" key="1">
    <source>
        <dbReference type="Pfam" id="PF03407"/>
    </source>
</evidence>
<reference evidence="2" key="1">
    <citation type="journal article" date="2020" name="Nature">
        <title>Giant virus diversity and host interactions through global metagenomics.</title>
        <authorList>
            <person name="Schulz F."/>
            <person name="Roux S."/>
            <person name="Paez-Espino D."/>
            <person name="Jungbluth S."/>
            <person name="Walsh D.A."/>
            <person name="Denef V.J."/>
            <person name="McMahon K.D."/>
            <person name="Konstantinidis K.T."/>
            <person name="Eloe-Fadrosh E.A."/>
            <person name="Kyrpides N.C."/>
            <person name="Woyke T."/>
        </authorList>
    </citation>
    <scope>NUCLEOTIDE SEQUENCE</scope>
    <source>
        <strain evidence="2">GVMAG-M-3300023174-129</strain>
    </source>
</reference>
<proteinExistence type="predicted"/>